<sequence length="173" mass="16773">MRCAAASATGDVNQTVVGAELLAAAEGGVGAGVEGVEGVEGGAETVGVGRGTAVAVCAGRADRTGVRDGVGSGAVLRGVADDTAWPPGCVVATGGREPDGCGGTGRDVLEVRGEAVRDGEGARVGRDRSDEAVGDGRDVPSSSEAVSAQTPRPPAVRTTAAPTIHGALCGGRR</sequence>
<dbReference type="Proteomes" id="UP000052982">
    <property type="component" value="Unassembled WGS sequence"/>
</dbReference>
<evidence type="ECO:0000256" key="1">
    <source>
        <dbReference type="SAM" id="MobiDB-lite"/>
    </source>
</evidence>
<dbReference type="EMBL" id="LMWW01000066">
    <property type="protein sequence ID" value="KUN76453.1"/>
    <property type="molecule type" value="Genomic_DNA"/>
</dbReference>
<gene>
    <name evidence="2" type="ORF">AQJ64_38545</name>
</gene>
<protein>
    <submittedName>
        <fullName evidence="2">Uncharacterized protein</fullName>
    </submittedName>
</protein>
<proteinExistence type="predicted"/>
<accession>A0A117R881</accession>
<organism evidence="2 3">
    <name type="scientific">Streptomyces griseoruber</name>
    <dbReference type="NCBI Taxonomy" id="1943"/>
    <lineage>
        <taxon>Bacteria</taxon>
        <taxon>Bacillati</taxon>
        <taxon>Actinomycetota</taxon>
        <taxon>Actinomycetes</taxon>
        <taxon>Kitasatosporales</taxon>
        <taxon>Streptomycetaceae</taxon>
        <taxon>Streptomyces</taxon>
    </lineage>
</organism>
<comment type="caution">
    <text evidence="2">The sequence shown here is derived from an EMBL/GenBank/DDBJ whole genome shotgun (WGS) entry which is preliminary data.</text>
</comment>
<keyword evidence="3" id="KW-1185">Reference proteome</keyword>
<feature type="compositionally biased region" description="Basic and acidic residues" evidence="1">
    <location>
        <begin position="116"/>
        <end position="138"/>
    </location>
</feature>
<reference evidence="2 3" key="1">
    <citation type="submission" date="2015-10" db="EMBL/GenBank/DDBJ databases">
        <title>Draft genome sequence of Streptomyces griseoruber DSM 40281, type strain for the species Streptomyces griseoruber.</title>
        <authorList>
            <person name="Ruckert C."/>
            <person name="Winkler A."/>
            <person name="Kalinowski J."/>
            <person name="Kampfer P."/>
            <person name="Glaeser S."/>
        </authorList>
    </citation>
    <scope>NUCLEOTIDE SEQUENCE [LARGE SCALE GENOMIC DNA]</scope>
    <source>
        <strain evidence="2 3">DSM 40281</strain>
    </source>
</reference>
<evidence type="ECO:0000313" key="2">
    <source>
        <dbReference type="EMBL" id="KUN76453.1"/>
    </source>
</evidence>
<feature type="region of interest" description="Disordered" evidence="1">
    <location>
        <begin position="116"/>
        <end position="173"/>
    </location>
</feature>
<name>A0A117R881_9ACTN</name>
<dbReference type="AlphaFoldDB" id="A0A117R881"/>
<evidence type="ECO:0000313" key="3">
    <source>
        <dbReference type="Proteomes" id="UP000052982"/>
    </source>
</evidence>